<evidence type="ECO:0000313" key="4">
    <source>
        <dbReference type="Proteomes" id="UP000779049"/>
    </source>
</evidence>
<dbReference type="Proteomes" id="UP000779049">
    <property type="component" value="Unassembled WGS sequence"/>
</dbReference>
<dbReference type="InterPro" id="IPR052024">
    <property type="entry name" value="Methanogen_methyltrans"/>
</dbReference>
<dbReference type="PANTHER" id="PTHR47099">
    <property type="entry name" value="METHYLCOBAMIDE:COM METHYLTRANSFERASE MTBA"/>
    <property type="match status" value="1"/>
</dbReference>
<feature type="domain" description="Uroporphyrinogen decarboxylase (URO-D)" evidence="2">
    <location>
        <begin position="16"/>
        <end position="350"/>
    </location>
</feature>
<dbReference type="EMBL" id="VIRV01000001">
    <property type="protein sequence ID" value="MBY0757930.1"/>
    <property type="molecule type" value="Genomic_DNA"/>
</dbReference>
<proteinExistence type="predicted"/>
<organism evidence="3 4">
    <name type="scientific">Sellimonas caecigallum</name>
    <dbReference type="NCBI Taxonomy" id="2592333"/>
    <lineage>
        <taxon>Bacteria</taxon>
        <taxon>Bacillati</taxon>
        <taxon>Bacillota</taxon>
        <taxon>Clostridia</taxon>
        <taxon>Lachnospirales</taxon>
        <taxon>Lachnospiraceae</taxon>
        <taxon>Sellimonas</taxon>
    </lineage>
</organism>
<name>A0ABS7L4H9_9FIRM</name>
<dbReference type="InterPro" id="IPR038071">
    <property type="entry name" value="UROD/MetE-like_sf"/>
</dbReference>
<dbReference type="Gene3D" id="3.20.20.210">
    <property type="match status" value="1"/>
</dbReference>
<evidence type="ECO:0000256" key="1">
    <source>
        <dbReference type="SAM" id="MobiDB-lite"/>
    </source>
</evidence>
<evidence type="ECO:0000313" key="3">
    <source>
        <dbReference type="EMBL" id="MBY0757930.1"/>
    </source>
</evidence>
<protein>
    <submittedName>
        <fullName evidence="3">MtaA/CmuA family methyltransferase</fullName>
    </submittedName>
</protein>
<dbReference type="GO" id="GO:0032259">
    <property type="term" value="P:methylation"/>
    <property type="evidence" value="ECO:0007669"/>
    <property type="project" value="UniProtKB-KW"/>
</dbReference>
<keyword evidence="3" id="KW-0489">Methyltransferase</keyword>
<evidence type="ECO:0000259" key="2">
    <source>
        <dbReference type="Pfam" id="PF01208"/>
    </source>
</evidence>
<keyword evidence="3" id="KW-0808">Transferase</keyword>
<dbReference type="InterPro" id="IPR000257">
    <property type="entry name" value="Uroporphyrinogen_deCOase"/>
</dbReference>
<sequence>MEKMIRAEKYTADQMTPKERKQATEEKSSIDRLPVIPFIGEITGKLTGTTTDEYWHDAKKMAMSEIAAFNRLGHDELSCGPNTIGISEGLGAEICYPKEGMPYFSGRFLTDYKMLDQMEPLRTDSERMKFFREAGEQIRDAADGIVDVCPSIGGPFTIAANLRGCEYFLRDCRKEPEMVHRLLRIVTDSMKNAIDMISGYADGFRMADPVASPALISPKYFREFAFPYLKELMEYGFQKIGQRPSLHICGNTYKVWGYFREMPIRAISLDNIMDLAKAKEELGHQMILMGNIDPVGIILHGTKSELQQEIRREAGIAKDSEKGYIMASGCDVPYQTDWKKLDIWMDEVRKLTL</sequence>
<keyword evidence="4" id="KW-1185">Reference proteome</keyword>
<dbReference type="Pfam" id="PF01208">
    <property type="entry name" value="URO-D"/>
    <property type="match status" value="1"/>
</dbReference>
<accession>A0ABS7L4H9</accession>
<gene>
    <name evidence="3" type="ORF">FLB61_02240</name>
</gene>
<dbReference type="PANTHER" id="PTHR47099:SF1">
    <property type="entry name" value="METHYLCOBAMIDE:COM METHYLTRANSFERASE MTBA"/>
    <property type="match status" value="1"/>
</dbReference>
<feature type="region of interest" description="Disordered" evidence="1">
    <location>
        <begin position="1"/>
        <end position="28"/>
    </location>
</feature>
<reference evidence="3 4" key="1">
    <citation type="journal article" date="2020" name="New Microbes New Infect">
        <title>Sellimonas caecigallum sp. nov., description and genome sequence of a new member of the Sellimonas genus isolated from the cecum of feral chicken.</title>
        <authorList>
            <person name="Wongkuna S."/>
            <person name="Ghimire S."/>
            <person name="Antony L."/>
            <person name="Chankhamhaengdecha S."/>
            <person name="Janvilisri T."/>
            <person name="Scaria J."/>
        </authorList>
    </citation>
    <scope>NUCLEOTIDE SEQUENCE [LARGE SCALE GENOMIC DNA]</scope>
    <source>
        <strain evidence="3 4">SW451</strain>
    </source>
</reference>
<dbReference type="CDD" id="cd03465">
    <property type="entry name" value="URO-D_like"/>
    <property type="match status" value="1"/>
</dbReference>
<dbReference type="GO" id="GO:0008168">
    <property type="term" value="F:methyltransferase activity"/>
    <property type="evidence" value="ECO:0007669"/>
    <property type="project" value="UniProtKB-KW"/>
</dbReference>
<comment type="caution">
    <text evidence="3">The sequence shown here is derived from an EMBL/GenBank/DDBJ whole genome shotgun (WGS) entry which is preliminary data.</text>
</comment>
<dbReference type="SUPFAM" id="SSF51726">
    <property type="entry name" value="UROD/MetE-like"/>
    <property type="match status" value="1"/>
</dbReference>